<evidence type="ECO:0000313" key="2">
    <source>
        <dbReference type="Proteomes" id="UP000403266"/>
    </source>
</evidence>
<gene>
    <name evidence="1" type="ORF">FS320_35075</name>
</gene>
<dbReference type="EMBL" id="VOSK01000315">
    <property type="protein sequence ID" value="MPR30133.1"/>
    <property type="molecule type" value="Genomic_DNA"/>
</dbReference>
<proteinExistence type="predicted"/>
<reference evidence="1 2" key="1">
    <citation type="journal article" date="2019" name="Syst. Appl. Microbiol.">
        <title>Microvirga tunisiensis sp. nov., a root nodule symbiotic bacterium isolated from Lupinus micranthus and L. luteus grown in Northern Tunisia.</title>
        <authorList>
            <person name="Msaddak A."/>
            <person name="Rejili M."/>
            <person name="Duran D."/>
            <person name="Mars M."/>
            <person name="Palacios J.M."/>
            <person name="Ruiz-Argueso T."/>
            <person name="Rey L."/>
            <person name="Imperial J."/>
        </authorList>
    </citation>
    <scope>NUCLEOTIDE SEQUENCE [LARGE SCALE GENOMIC DNA]</scope>
    <source>
        <strain evidence="1 2">Lmie10</strain>
    </source>
</reference>
<protein>
    <submittedName>
        <fullName evidence="1">Uncharacterized protein</fullName>
    </submittedName>
</protein>
<accession>A0A5N7MT50</accession>
<dbReference type="AlphaFoldDB" id="A0A5N7MT50"/>
<comment type="caution">
    <text evidence="1">The sequence shown here is derived from an EMBL/GenBank/DDBJ whole genome shotgun (WGS) entry which is preliminary data.</text>
</comment>
<keyword evidence="2" id="KW-1185">Reference proteome</keyword>
<dbReference type="Proteomes" id="UP000403266">
    <property type="component" value="Unassembled WGS sequence"/>
</dbReference>
<sequence>MQQPYIVFHHGSVVGEFSTYALANKTVLDQSGVPNIWEAVGWHVESRKPHLVRALVSTNGSGLYLGRRPAACFSWEQLYTQLKDAVWSCPRGQSRSFEISLEFSDGTKAINHLDTYQSADPSEERQALGRDQLRALFDPLAETHELFDVLCDWPVPQAA</sequence>
<evidence type="ECO:0000313" key="1">
    <source>
        <dbReference type="EMBL" id="MPR30133.1"/>
    </source>
</evidence>
<organism evidence="1 2">
    <name type="scientific">Microvirga tunisiensis</name>
    <dbReference type="NCBI Taxonomy" id="2108360"/>
    <lineage>
        <taxon>Bacteria</taxon>
        <taxon>Pseudomonadati</taxon>
        <taxon>Pseudomonadota</taxon>
        <taxon>Alphaproteobacteria</taxon>
        <taxon>Hyphomicrobiales</taxon>
        <taxon>Methylobacteriaceae</taxon>
        <taxon>Microvirga</taxon>
    </lineage>
</organism>
<name>A0A5N7MT50_9HYPH</name>
<dbReference type="RefSeq" id="WP_152716992.1">
    <property type="nucleotide sequence ID" value="NZ_VOSJ01000341.1"/>
</dbReference>